<gene>
    <name evidence="1" type="ORF">C4K04_4504</name>
</gene>
<organism evidence="1 2">
    <name type="scientific">Pseudomonas chlororaphis</name>
    <dbReference type="NCBI Taxonomy" id="587753"/>
    <lineage>
        <taxon>Bacteria</taxon>
        <taxon>Pseudomonadati</taxon>
        <taxon>Pseudomonadota</taxon>
        <taxon>Gammaproteobacteria</taxon>
        <taxon>Pseudomonadales</taxon>
        <taxon>Pseudomonadaceae</taxon>
        <taxon>Pseudomonas</taxon>
    </lineage>
</organism>
<sequence length="47" mass="5643">MRLTSATSQQGDKVAYFLYRSIKSCSKKIQRLEFFLLLALRQFTYYK</sequence>
<proteinExistence type="predicted"/>
<evidence type="ECO:0000313" key="1">
    <source>
        <dbReference type="EMBL" id="AZE50163.1"/>
    </source>
</evidence>
<reference evidence="1 2" key="1">
    <citation type="submission" date="2018-03" db="EMBL/GenBank/DDBJ databases">
        <title>Diversity of phytobeneficial traits revealed by whole-genome analysis of worldwide-isolated phenazine-producing Pseudomonas spp.</title>
        <authorList>
            <person name="Biessy A."/>
            <person name="Novinscak A."/>
            <person name="Blom J."/>
            <person name="Leger G."/>
            <person name="Thomashow L.S."/>
            <person name="Cazorla F.M."/>
            <person name="Josic D."/>
            <person name="Filion M."/>
        </authorList>
    </citation>
    <scope>NUCLEOTIDE SEQUENCE [LARGE SCALE GENOMIC DNA]</scope>
    <source>
        <strain evidence="1 2">B25</strain>
    </source>
</reference>
<dbReference type="EMBL" id="CP027753">
    <property type="protein sequence ID" value="AZE50163.1"/>
    <property type="molecule type" value="Genomic_DNA"/>
</dbReference>
<accession>A0A3G7TSW1</accession>
<name>A0A3G7TSW1_9PSED</name>
<dbReference type="Proteomes" id="UP000268048">
    <property type="component" value="Chromosome"/>
</dbReference>
<evidence type="ECO:0000313" key="2">
    <source>
        <dbReference type="Proteomes" id="UP000268048"/>
    </source>
</evidence>
<dbReference type="AlphaFoldDB" id="A0A3G7TSW1"/>
<protein>
    <submittedName>
        <fullName evidence="1">Uncharacterized protein</fullName>
    </submittedName>
</protein>